<evidence type="ECO:0000313" key="3">
    <source>
        <dbReference type="Proteomes" id="UP001497644"/>
    </source>
</evidence>
<protein>
    <submittedName>
        <fullName evidence="2">Uncharacterized protein</fullName>
    </submittedName>
</protein>
<dbReference type="AlphaFoldDB" id="A0AAV2MWL4"/>
<accession>A0AAV2MWL4</accession>
<dbReference type="EMBL" id="CAXIPU020000424">
    <property type="protein sequence ID" value="CAL1671745.1"/>
    <property type="molecule type" value="Genomic_DNA"/>
</dbReference>
<keyword evidence="3" id="KW-1185">Reference proteome</keyword>
<dbReference type="Proteomes" id="UP001497644">
    <property type="component" value="Unassembled WGS sequence"/>
</dbReference>
<organism evidence="2 3">
    <name type="scientific">Lasius platythorax</name>
    <dbReference type="NCBI Taxonomy" id="488582"/>
    <lineage>
        <taxon>Eukaryota</taxon>
        <taxon>Metazoa</taxon>
        <taxon>Ecdysozoa</taxon>
        <taxon>Arthropoda</taxon>
        <taxon>Hexapoda</taxon>
        <taxon>Insecta</taxon>
        <taxon>Pterygota</taxon>
        <taxon>Neoptera</taxon>
        <taxon>Endopterygota</taxon>
        <taxon>Hymenoptera</taxon>
        <taxon>Apocrita</taxon>
        <taxon>Aculeata</taxon>
        <taxon>Formicoidea</taxon>
        <taxon>Formicidae</taxon>
        <taxon>Formicinae</taxon>
        <taxon>Lasius</taxon>
        <taxon>Lasius</taxon>
    </lineage>
</organism>
<feature type="coiled-coil region" evidence="1">
    <location>
        <begin position="198"/>
        <end position="232"/>
    </location>
</feature>
<keyword evidence="1" id="KW-0175">Coiled coil</keyword>
<comment type="caution">
    <text evidence="2">The sequence shown here is derived from an EMBL/GenBank/DDBJ whole genome shotgun (WGS) entry which is preliminary data.</text>
</comment>
<sequence length="247" mass="27851">MIRYCCICKVESGANEDVSIHIENILSNDIEITSSSQITLLSTKSSGETVLLDSHHQLQANKDSNTILADVTNTNLQDISYSCVKVAESKNVKVTVHVKTQDNIEQSSSDSIHYDSNNGNTNSAVTEHEFHSEIINDNCNELNIPIDSECSNEKTALKRKSNEPMKGAKRLCNLRYIGDLRREDFTSEISWKIFHEYVKTSKSQCKVLNQKIKRLNKKVETLKSLLDHLKKNDLLSNKACNALEVSY</sequence>
<evidence type="ECO:0000256" key="1">
    <source>
        <dbReference type="SAM" id="Coils"/>
    </source>
</evidence>
<name>A0AAV2MWL4_9HYME</name>
<reference evidence="2" key="1">
    <citation type="submission" date="2024-04" db="EMBL/GenBank/DDBJ databases">
        <authorList>
            <consortium name="Molecular Ecology Group"/>
        </authorList>
    </citation>
    <scope>NUCLEOTIDE SEQUENCE</scope>
</reference>
<gene>
    <name evidence="2" type="ORF">LPLAT_LOCUS5171</name>
</gene>
<evidence type="ECO:0000313" key="2">
    <source>
        <dbReference type="EMBL" id="CAL1671745.1"/>
    </source>
</evidence>
<proteinExistence type="predicted"/>